<dbReference type="Proteomes" id="UP001215151">
    <property type="component" value="Unassembled WGS sequence"/>
</dbReference>
<evidence type="ECO:0000256" key="1">
    <source>
        <dbReference type="SAM" id="MobiDB-lite"/>
    </source>
</evidence>
<keyword evidence="3" id="KW-1185">Reference proteome</keyword>
<feature type="compositionally biased region" description="Low complexity" evidence="1">
    <location>
        <begin position="83"/>
        <end position="100"/>
    </location>
</feature>
<name>A0AAD7X737_9APHY</name>
<feature type="region of interest" description="Disordered" evidence="1">
    <location>
        <begin position="78"/>
        <end position="100"/>
    </location>
</feature>
<sequence length="100" mass="11137">MLASWDPAHPLYLPASNSSSRLLLRLFFFHSNPSTANQPSNHNLSGMLDDADRLRIPSLRRPRPPKISRLRAFLEPRSSEFKSSNTKTNANTNMSAATGS</sequence>
<reference evidence="2" key="1">
    <citation type="submission" date="2022-11" db="EMBL/GenBank/DDBJ databases">
        <title>Genome Sequence of Cubamyces cubensis.</title>
        <authorList>
            <person name="Buettner E."/>
        </authorList>
    </citation>
    <scope>NUCLEOTIDE SEQUENCE</scope>
    <source>
        <strain evidence="2">MPL-01</strain>
    </source>
</reference>
<evidence type="ECO:0000313" key="2">
    <source>
        <dbReference type="EMBL" id="KAJ8468366.1"/>
    </source>
</evidence>
<accession>A0AAD7X737</accession>
<dbReference type="AlphaFoldDB" id="A0AAD7X737"/>
<evidence type="ECO:0000313" key="3">
    <source>
        <dbReference type="Proteomes" id="UP001215151"/>
    </source>
</evidence>
<dbReference type="EMBL" id="JAPEVG010000341">
    <property type="protein sequence ID" value="KAJ8468366.1"/>
    <property type="molecule type" value="Genomic_DNA"/>
</dbReference>
<comment type="caution">
    <text evidence="2">The sequence shown here is derived from an EMBL/GenBank/DDBJ whole genome shotgun (WGS) entry which is preliminary data.</text>
</comment>
<organism evidence="2 3">
    <name type="scientific">Trametes cubensis</name>
    <dbReference type="NCBI Taxonomy" id="1111947"/>
    <lineage>
        <taxon>Eukaryota</taxon>
        <taxon>Fungi</taxon>
        <taxon>Dikarya</taxon>
        <taxon>Basidiomycota</taxon>
        <taxon>Agaricomycotina</taxon>
        <taxon>Agaricomycetes</taxon>
        <taxon>Polyporales</taxon>
        <taxon>Polyporaceae</taxon>
        <taxon>Trametes</taxon>
    </lineage>
</organism>
<protein>
    <submittedName>
        <fullName evidence="2">Uncharacterized protein</fullName>
    </submittedName>
</protein>
<proteinExistence type="predicted"/>
<gene>
    <name evidence="2" type="ORF">ONZ51_g9688</name>
</gene>